<dbReference type="AlphaFoldDB" id="A0A1M5VMA2"/>
<proteinExistence type="predicted"/>
<organism evidence="1 2">
    <name type="scientific">Chryseolinea serpens</name>
    <dbReference type="NCBI Taxonomy" id="947013"/>
    <lineage>
        <taxon>Bacteria</taxon>
        <taxon>Pseudomonadati</taxon>
        <taxon>Bacteroidota</taxon>
        <taxon>Cytophagia</taxon>
        <taxon>Cytophagales</taxon>
        <taxon>Fulvivirgaceae</taxon>
        <taxon>Chryseolinea</taxon>
    </lineage>
</organism>
<dbReference type="RefSeq" id="WP_073140399.1">
    <property type="nucleotide sequence ID" value="NZ_FQWQ01000004.1"/>
</dbReference>
<name>A0A1M5VMA2_9BACT</name>
<accession>A0A1M5VMA2</accession>
<dbReference type="SUPFAM" id="SSF51366">
    <property type="entry name" value="Ribulose-phoshate binding barrel"/>
    <property type="match status" value="1"/>
</dbReference>
<reference evidence="1 2" key="1">
    <citation type="submission" date="2016-11" db="EMBL/GenBank/DDBJ databases">
        <authorList>
            <person name="Jaros S."/>
            <person name="Januszkiewicz K."/>
            <person name="Wedrychowicz H."/>
        </authorList>
    </citation>
    <scope>NUCLEOTIDE SEQUENCE [LARGE SCALE GENOMIC DNA]</scope>
    <source>
        <strain evidence="1 2">DSM 24574</strain>
    </source>
</reference>
<dbReference type="STRING" id="947013.SAMN04488109_5205"/>
<evidence type="ECO:0000313" key="2">
    <source>
        <dbReference type="Proteomes" id="UP000184212"/>
    </source>
</evidence>
<dbReference type="InterPro" id="IPR013785">
    <property type="entry name" value="Aldolase_TIM"/>
</dbReference>
<dbReference type="InterPro" id="IPR011060">
    <property type="entry name" value="RibuloseP-bd_barrel"/>
</dbReference>
<evidence type="ECO:0000313" key="1">
    <source>
        <dbReference type="EMBL" id="SHH76174.1"/>
    </source>
</evidence>
<gene>
    <name evidence="1" type="ORF">SAMN04488109_5205</name>
</gene>
<dbReference type="Gene3D" id="3.20.20.70">
    <property type="entry name" value="Aldolase class I"/>
    <property type="match status" value="1"/>
</dbReference>
<dbReference type="EMBL" id="FQWQ01000004">
    <property type="protein sequence ID" value="SHH76174.1"/>
    <property type="molecule type" value="Genomic_DNA"/>
</dbReference>
<dbReference type="Proteomes" id="UP000184212">
    <property type="component" value="Unassembled WGS sequence"/>
</dbReference>
<keyword evidence="1" id="KW-0413">Isomerase</keyword>
<keyword evidence="2" id="KW-1185">Reference proteome</keyword>
<sequence>MPLKTLVKAGNITNLSDARYFAGMGVDLLGFSVVEGTPHYMEPKLYQEIRGWVTGPSVVAEIYGLRRKEDLERILEDYKPDYVELSPAELKLFDALPLAFILRVDPGNVPTQASLQPSYLLQRYDTAVASPYPSLLAIETKEDLERALHDPIMKGIALNGSAEIRPGLKDFDALAAILEELDAD</sequence>
<dbReference type="GO" id="GO:0016853">
    <property type="term" value="F:isomerase activity"/>
    <property type="evidence" value="ECO:0007669"/>
    <property type="project" value="UniProtKB-KW"/>
</dbReference>
<dbReference type="OrthoDB" id="941905at2"/>
<protein>
    <submittedName>
        <fullName evidence="1">Phosphoribosylanthranilate isomerase</fullName>
    </submittedName>
</protein>